<protein>
    <submittedName>
        <fullName evidence="1">Uncharacterized protein</fullName>
    </submittedName>
</protein>
<reference evidence="1 2" key="1">
    <citation type="journal article" date="2018" name="Biotechnol. Adv.">
        <title>Improved genomic resources and new bioinformatic workflow for the carcinogenic parasite Clonorchis sinensis: Biotechnological implications.</title>
        <authorList>
            <person name="Wang D."/>
            <person name="Korhonen P.K."/>
            <person name="Gasser R.B."/>
            <person name="Young N.D."/>
        </authorList>
    </citation>
    <scope>NUCLEOTIDE SEQUENCE [LARGE SCALE GENOMIC DNA]</scope>
    <source>
        <strain evidence="1">Cs-k2</strain>
    </source>
</reference>
<proteinExistence type="predicted"/>
<dbReference type="EMBL" id="NIRI02000056">
    <property type="protein sequence ID" value="KAG5444539.1"/>
    <property type="molecule type" value="Genomic_DNA"/>
</dbReference>
<name>A0A8T1M6F2_CLOSI</name>
<comment type="caution">
    <text evidence="1">The sequence shown here is derived from an EMBL/GenBank/DDBJ whole genome shotgun (WGS) entry which is preliminary data.</text>
</comment>
<evidence type="ECO:0000313" key="2">
    <source>
        <dbReference type="Proteomes" id="UP000286415"/>
    </source>
</evidence>
<dbReference type="AlphaFoldDB" id="A0A8T1M6F2"/>
<sequence length="120" mass="12952">MNQYFFISPSQNTEKSSLLSRAIDPARFATLPLASWHTASVVQPTADPNLRKNPQSVSAAIAARAAAATDGGGMDQTLPKRTAQSSEAEWIRELVAITHCLAQLDRLPQVGLPRHSVFSP</sequence>
<evidence type="ECO:0000313" key="1">
    <source>
        <dbReference type="EMBL" id="KAG5444539.1"/>
    </source>
</evidence>
<accession>A0A8T1M6F2</accession>
<organism evidence="1 2">
    <name type="scientific">Clonorchis sinensis</name>
    <name type="common">Chinese liver fluke</name>
    <dbReference type="NCBI Taxonomy" id="79923"/>
    <lineage>
        <taxon>Eukaryota</taxon>
        <taxon>Metazoa</taxon>
        <taxon>Spiralia</taxon>
        <taxon>Lophotrochozoa</taxon>
        <taxon>Platyhelminthes</taxon>
        <taxon>Trematoda</taxon>
        <taxon>Digenea</taxon>
        <taxon>Opisthorchiida</taxon>
        <taxon>Opisthorchiata</taxon>
        <taxon>Opisthorchiidae</taxon>
        <taxon>Clonorchis</taxon>
    </lineage>
</organism>
<reference evidence="1 2" key="2">
    <citation type="journal article" date="2021" name="Genomics">
        <title>High-quality reference genome for Clonorchis sinensis.</title>
        <authorList>
            <person name="Young N.D."/>
            <person name="Stroehlein A.J."/>
            <person name="Kinkar L."/>
            <person name="Wang T."/>
            <person name="Sohn W.M."/>
            <person name="Chang B.C.H."/>
            <person name="Kaur P."/>
            <person name="Weisz D."/>
            <person name="Dudchenko O."/>
            <person name="Aiden E.L."/>
            <person name="Korhonen P.K."/>
            <person name="Gasser R.B."/>
        </authorList>
    </citation>
    <scope>NUCLEOTIDE SEQUENCE [LARGE SCALE GENOMIC DNA]</scope>
    <source>
        <strain evidence="1">Cs-k2</strain>
    </source>
</reference>
<gene>
    <name evidence="1" type="ORF">CSKR_203023</name>
</gene>
<keyword evidence="2" id="KW-1185">Reference proteome</keyword>
<dbReference type="Proteomes" id="UP000286415">
    <property type="component" value="Unassembled WGS sequence"/>
</dbReference>